<feature type="region of interest" description="Disordered" evidence="1">
    <location>
        <begin position="86"/>
        <end position="111"/>
    </location>
</feature>
<keyword evidence="5" id="KW-1185">Reference proteome</keyword>
<dbReference type="CDD" id="cd00014">
    <property type="entry name" value="CH_SF"/>
    <property type="match status" value="1"/>
</dbReference>
<dbReference type="CDD" id="cd13246">
    <property type="entry name" value="PH_Scd1"/>
    <property type="match status" value="1"/>
</dbReference>
<dbReference type="PANTHER" id="PTHR47339">
    <property type="entry name" value="CELL DIVISION CONTROL PROTEIN 24"/>
    <property type="match status" value="1"/>
</dbReference>
<evidence type="ECO:0000259" key="3">
    <source>
        <dbReference type="PROSITE" id="PS51745"/>
    </source>
</evidence>
<dbReference type="GO" id="GO:0031106">
    <property type="term" value="P:septin ring organization"/>
    <property type="evidence" value="ECO:0007669"/>
    <property type="project" value="TreeGrafter"/>
</dbReference>
<dbReference type="SMART" id="SM00666">
    <property type="entry name" value="PB1"/>
    <property type="match status" value="1"/>
</dbReference>
<dbReference type="Pfam" id="PF00621">
    <property type="entry name" value="RhoGEF"/>
    <property type="match status" value="1"/>
</dbReference>
<reference evidence="4" key="1">
    <citation type="submission" date="2022-07" db="EMBL/GenBank/DDBJ databases">
        <title>Phylogenomic reconstructions and comparative analyses of Kickxellomycotina fungi.</title>
        <authorList>
            <person name="Reynolds N.K."/>
            <person name="Stajich J.E."/>
            <person name="Barry K."/>
            <person name="Grigoriev I.V."/>
            <person name="Crous P."/>
            <person name="Smith M.E."/>
        </authorList>
    </citation>
    <scope>NUCLEOTIDE SEQUENCE</scope>
    <source>
        <strain evidence="4">NBRC 100468</strain>
    </source>
</reference>
<evidence type="ECO:0000313" key="5">
    <source>
        <dbReference type="Proteomes" id="UP001150538"/>
    </source>
</evidence>
<evidence type="ECO:0000259" key="2">
    <source>
        <dbReference type="PROSITE" id="PS50010"/>
    </source>
</evidence>
<proteinExistence type="predicted"/>
<dbReference type="InterPro" id="IPR033511">
    <property type="entry name" value="Cdc24/Scd1_PH_dom"/>
</dbReference>
<evidence type="ECO:0000256" key="1">
    <source>
        <dbReference type="SAM" id="MobiDB-lite"/>
    </source>
</evidence>
<sequence length="991" mass="110844">MDSNGSGNNTTGSGNNINGNGIILSPNPTMMGGPIRPPPGSAIYKDLLHMLDCLFCIPELEPYLQPYLDSYIQPYMNLYNYDGSSNTNGNGDNGESDDSDNTKEGGEYERPPYITLDPIQILWDVFRQGAPLCILFNTLGRSPQLDTTIKETEKPLNERKKKVYIFIKACKDSQIVSEQQLFTPSELFKDDTNSFMRVYRTLSVVIDEIQHNSDAVDKERLDKKPISWFLYETPEIKDNRWRAINELLDTERRYLQDLETLQDYMQRLQSRNIVSNDTIRYMFANLHYIVDFTRRLLIRLESNASLPPRNQRFGAVFIEMEEGFAVYEPYTSNYHRATELCVSEAPILERMGDVIEPHYALPSLLIKPVQRICKYVLLIREISKYSQELYPESIQELQEGQESVDRMVNRANESRRREENISASKDLEQRVEDWKGYNPGEFGNLHLHDKFVMSTPDTTRELNIYLFDEILVLVKEVVEKERRRSTQQNNQNKPPPSFQLKGRIFLDTIHRVVDTSRDNILSLTVYWRDIVMENFSIECRHEEQLNLWKKSLDELVAQAKHKLALKQGGGAVENGAAGNLVISRSHIPQAMNGGPYTAVPRFDSGMYGSSNSSVSGGIGSSTNSGRTRYSDGVSLTQSMNGETAQSSGTRALQYRKTFDGSAINKSGSGSSAPGSMAMTHGGRNQYPKRTDTPEHIVELSKTMERALNFKSMSSSSALIRHKSESEANIDLRNRNRRPSTPNIHNSVGFPQSMTPSAPVPSIARHESYDLSMARNSNALQAYTIAQNTSQTLPHNGFILSPAPPTPSLASSKSITAEDPNGSYFTYNGGGSSSAAAGSRPTPISVPQSASYQQTTMPTTPLGPATAVPGSSSSQQQHPPPPPMPSVAKTKVHFKDDTYVLLLSLNSTYNEMIEKVEKKIKICAGPRVGVNSSTDQDIESSPPLHIQLKYMDEDGDLVVVRTNEDVQLAFVSALDARTDPNTMPILNLYPTL</sequence>
<feature type="compositionally biased region" description="Low complexity" evidence="1">
    <location>
        <begin position="666"/>
        <end position="678"/>
    </location>
</feature>
<dbReference type="InterPro" id="IPR010481">
    <property type="entry name" value="Cdc24/Scd1_N"/>
</dbReference>
<feature type="compositionally biased region" description="Low complexity" evidence="1">
    <location>
        <begin position="610"/>
        <end position="625"/>
    </location>
</feature>
<dbReference type="Gene3D" id="1.20.900.10">
    <property type="entry name" value="Dbl homology (DH) domain"/>
    <property type="match status" value="1"/>
</dbReference>
<feature type="compositionally biased region" description="Polar residues" evidence="1">
    <location>
        <begin position="738"/>
        <end position="755"/>
    </location>
</feature>
<gene>
    <name evidence="4" type="primary">CDC24</name>
    <name evidence="4" type="ORF">H4219_003949</name>
</gene>
<dbReference type="CDD" id="cd00160">
    <property type="entry name" value="RhoGEF"/>
    <property type="match status" value="1"/>
</dbReference>
<dbReference type="GO" id="GO:0005634">
    <property type="term" value="C:nucleus"/>
    <property type="evidence" value="ECO:0007669"/>
    <property type="project" value="TreeGrafter"/>
</dbReference>
<name>A0A9W8DM69_9FUNG</name>
<dbReference type="SMART" id="SM00325">
    <property type="entry name" value="RhoGEF"/>
    <property type="match status" value="1"/>
</dbReference>
<dbReference type="AlphaFoldDB" id="A0A9W8DM69"/>
<dbReference type="InterPro" id="IPR000270">
    <property type="entry name" value="PB1_dom"/>
</dbReference>
<dbReference type="SUPFAM" id="SSF54277">
    <property type="entry name" value="CAD &amp; PB1 domains"/>
    <property type="match status" value="1"/>
</dbReference>
<dbReference type="InterPro" id="IPR000219">
    <property type="entry name" value="DH_dom"/>
</dbReference>
<evidence type="ECO:0000313" key="4">
    <source>
        <dbReference type="EMBL" id="KAJ1916147.1"/>
    </source>
</evidence>
<dbReference type="Pfam" id="PF06395">
    <property type="entry name" value="CDC24"/>
    <property type="match status" value="1"/>
</dbReference>
<feature type="region of interest" description="Disordered" evidence="1">
    <location>
        <begin position="610"/>
        <end position="690"/>
    </location>
</feature>
<dbReference type="PROSITE" id="PS00741">
    <property type="entry name" value="DH_1"/>
    <property type="match status" value="1"/>
</dbReference>
<dbReference type="Gene3D" id="3.10.20.90">
    <property type="entry name" value="Phosphatidylinositol 3-kinase Catalytic Subunit, Chain A, domain 1"/>
    <property type="match status" value="1"/>
</dbReference>
<dbReference type="PROSITE" id="PS51745">
    <property type="entry name" value="PB1"/>
    <property type="match status" value="1"/>
</dbReference>
<feature type="region of interest" description="Disordered" evidence="1">
    <location>
        <begin position="1"/>
        <end position="23"/>
    </location>
</feature>
<dbReference type="GO" id="GO:0005085">
    <property type="term" value="F:guanyl-nucleotide exchange factor activity"/>
    <property type="evidence" value="ECO:0007669"/>
    <property type="project" value="InterPro"/>
</dbReference>
<feature type="compositionally biased region" description="Basic and acidic residues" evidence="1">
    <location>
        <begin position="721"/>
        <end position="733"/>
    </location>
</feature>
<dbReference type="PANTHER" id="PTHR47339:SF1">
    <property type="entry name" value="CELL DIVISION CONTROL PROTEIN 24"/>
    <property type="match status" value="1"/>
</dbReference>
<dbReference type="SUPFAM" id="SSF50729">
    <property type="entry name" value="PH domain-like"/>
    <property type="match status" value="1"/>
</dbReference>
<dbReference type="InterPro" id="IPR001331">
    <property type="entry name" value="GDS_CDC24_CS"/>
</dbReference>
<comment type="caution">
    <text evidence="4">The sequence shown here is derived from an EMBL/GenBank/DDBJ whole genome shotgun (WGS) entry which is preliminary data.</text>
</comment>
<dbReference type="InterPro" id="IPR011993">
    <property type="entry name" value="PH-like_dom_sf"/>
</dbReference>
<dbReference type="GO" id="GO:0030010">
    <property type="term" value="P:establishment of cell polarity"/>
    <property type="evidence" value="ECO:0007669"/>
    <property type="project" value="TreeGrafter"/>
</dbReference>
<dbReference type="InterPro" id="IPR053026">
    <property type="entry name" value="CDC42_GEF"/>
</dbReference>
<feature type="region of interest" description="Disordered" evidence="1">
    <location>
        <begin position="718"/>
        <end position="760"/>
    </location>
</feature>
<dbReference type="CDD" id="cd05992">
    <property type="entry name" value="PB1"/>
    <property type="match status" value="1"/>
</dbReference>
<dbReference type="OrthoDB" id="1594986at2759"/>
<dbReference type="Gene3D" id="2.30.29.30">
    <property type="entry name" value="Pleckstrin-homology domain (PH domain)/Phosphotyrosine-binding domain (PTB)"/>
    <property type="match status" value="1"/>
</dbReference>
<dbReference type="Pfam" id="PF00564">
    <property type="entry name" value="PB1"/>
    <property type="match status" value="1"/>
</dbReference>
<feature type="region of interest" description="Disordered" evidence="1">
    <location>
        <begin position="795"/>
        <end position="888"/>
    </location>
</feature>
<dbReference type="GO" id="GO:0043332">
    <property type="term" value="C:mating projection tip"/>
    <property type="evidence" value="ECO:0007669"/>
    <property type="project" value="TreeGrafter"/>
</dbReference>
<dbReference type="GO" id="GO:0005737">
    <property type="term" value="C:cytoplasm"/>
    <property type="evidence" value="ECO:0007669"/>
    <property type="project" value="TreeGrafter"/>
</dbReference>
<dbReference type="PROSITE" id="PS50010">
    <property type="entry name" value="DH_2"/>
    <property type="match status" value="1"/>
</dbReference>
<feature type="compositionally biased region" description="Polar residues" evidence="1">
    <location>
        <begin position="633"/>
        <end position="650"/>
    </location>
</feature>
<protein>
    <submittedName>
        <fullName evidence="4">Guanine nucleotide exchange factor for Cdc42p</fullName>
    </submittedName>
</protein>
<dbReference type="EMBL" id="JANBPU010000113">
    <property type="protein sequence ID" value="KAJ1916147.1"/>
    <property type="molecule type" value="Genomic_DNA"/>
</dbReference>
<feature type="compositionally biased region" description="Polar residues" evidence="1">
    <location>
        <begin position="844"/>
        <end position="858"/>
    </location>
</feature>
<organism evidence="4 5">
    <name type="scientific">Mycoemilia scoparia</name>
    <dbReference type="NCBI Taxonomy" id="417184"/>
    <lineage>
        <taxon>Eukaryota</taxon>
        <taxon>Fungi</taxon>
        <taxon>Fungi incertae sedis</taxon>
        <taxon>Zoopagomycota</taxon>
        <taxon>Kickxellomycotina</taxon>
        <taxon>Kickxellomycetes</taxon>
        <taxon>Kickxellales</taxon>
        <taxon>Kickxellaceae</taxon>
        <taxon>Mycoemilia</taxon>
    </lineage>
</organism>
<dbReference type="Pfam" id="PF15411">
    <property type="entry name" value="PH_10"/>
    <property type="match status" value="1"/>
</dbReference>
<dbReference type="Proteomes" id="UP001150538">
    <property type="component" value="Unassembled WGS sequence"/>
</dbReference>
<dbReference type="GO" id="GO:0035556">
    <property type="term" value="P:intracellular signal transduction"/>
    <property type="evidence" value="ECO:0007669"/>
    <property type="project" value="InterPro"/>
</dbReference>
<feature type="domain" description="DH" evidence="2">
    <location>
        <begin position="239"/>
        <end position="414"/>
    </location>
</feature>
<feature type="domain" description="PB1" evidence="3">
    <location>
        <begin position="886"/>
        <end position="991"/>
    </location>
</feature>
<dbReference type="GO" id="GO:0000935">
    <property type="term" value="C:division septum"/>
    <property type="evidence" value="ECO:0007669"/>
    <property type="project" value="TreeGrafter"/>
</dbReference>
<dbReference type="InterPro" id="IPR053793">
    <property type="entry name" value="PB1-like"/>
</dbReference>
<dbReference type="InterPro" id="IPR035899">
    <property type="entry name" value="DBL_dom_sf"/>
</dbReference>
<accession>A0A9W8DM69</accession>
<dbReference type="SUPFAM" id="SSF48065">
    <property type="entry name" value="DBL homology domain (DH-domain)"/>
    <property type="match status" value="1"/>
</dbReference>
<feature type="compositionally biased region" description="Basic and acidic residues" evidence="1">
    <location>
        <begin position="100"/>
        <end position="110"/>
    </location>
</feature>